<keyword evidence="6" id="KW-1185">Reference proteome</keyword>
<reference evidence="5 6" key="1">
    <citation type="submission" date="2024-10" db="EMBL/GenBank/DDBJ databases">
        <title>Updated reference genomes for cyclostephanoid diatoms.</title>
        <authorList>
            <person name="Roberts W.R."/>
            <person name="Alverson A.J."/>
        </authorList>
    </citation>
    <scope>NUCLEOTIDE SEQUENCE [LARGE SCALE GENOMIC DNA]</scope>
    <source>
        <strain evidence="5 6">AJA010-31</strain>
    </source>
</reference>
<dbReference type="Proteomes" id="UP001530400">
    <property type="component" value="Unassembled WGS sequence"/>
</dbReference>
<feature type="compositionally biased region" description="Basic and acidic residues" evidence="3">
    <location>
        <begin position="70"/>
        <end position="96"/>
    </location>
</feature>
<feature type="compositionally biased region" description="Low complexity" evidence="3">
    <location>
        <begin position="1"/>
        <end position="11"/>
    </location>
</feature>
<evidence type="ECO:0000313" key="6">
    <source>
        <dbReference type="Proteomes" id="UP001530400"/>
    </source>
</evidence>
<name>A0ABD3PJX1_9STRA</name>
<comment type="caution">
    <text evidence="5">The sequence shown here is derived from an EMBL/GenBank/DDBJ whole genome shotgun (WGS) entry which is preliminary data.</text>
</comment>
<dbReference type="EMBL" id="JALLPJ020000570">
    <property type="protein sequence ID" value="KAL3788319.1"/>
    <property type="molecule type" value="Genomic_DNA"/>
</dbReference>
<dbReference type="Gene3D" id="1.25.40.180">
    <property type="match status" value="3"/>
</dbReference>
<dbReference type="InterPro" id="IPR016024">
    <property type="entry name" value="ARM-type_fold"/>
</dbReference>
<evidence type="ECO:0000313" key="5">
    <source>
        <dbReference type="EMBL" id="KAL3788319.1"/>
    </source>
</evidence>
<dbReference type="PANTHER" id="PTHR12839">
    <property type="entry name" value="NONSENSE-MEDIATED MRNA DECAY PROTEIN 2 UP-FRAMESHIFT SUPPRESSOR 2"/>
    <property type="match status" value="1"/>
</dbReference>
<dbReference type="SMART" id="SM00543">
    <property type="entry name" value="MIF4G"/>
    <property type="match status" value="2"/>
</dbReference>
<feature type="domain" description="MIF4G" evidence="4">
    <location>
        <begin position="857"/>
        <end position="1121"/>
    </location>
</feature>
<feature type="compositionally biased region" description="Low complexity" evidence="3">
    <location>
        <begin position="43"/>
        <end position="57"/>
    </location>
</feature>
<feature type="region of interest" description="Disordered" evidence="3">
    <location>
        <begin position="354"/>
        <end position="385"/>
    </location>
</feature>
<dbReference type="Pfam" id="PF02854">
    <property type="entry name" value="MIF4G"/>
    <property type="match status" value="2"/>
</dbReference>
<evidence type="ECO:0000256" key="2">
    <source>
        <dbReference type="ARBA" id="ARBA00022490"/>
    </source>
</evidence>
<feature type="compositionally biased region" description="Acidic residues" evidence="3">
    <location>
        <begin position="1205"/>
        <end position="1235"/>
    </location>
</feature>
<dbReference type="InterPro" id="IPR003890">
    <property type="entry name" value="MIF4G-like_typ-3"/>
</dbReference>
<evidence type="ECO:0000256" key="1">
    <source>
        <dbReference type="ARBA" id="ARBA00004496"/>
    </source>
</evidence>
<evidence type="ECO:0000259" key="4">
    <source>
        <dbReference type="SMART" id="SM00543"/>
    </source>
</evidence>
<feature type="region of interest" description="Disordered" evidence="3">
    <location>
        <begin position="1286"/>
        <end position="1308"/>
    </location>
</feature>
<feature type="compositionally biased region" description="Low complexity" evidence="3">
    <location>
        <begin position="1466"/>
        <end position="1475"/>
    </location>
</feature>
<dbReference type="InterPro" id="IPR039762">
    <property type="entry name" value="Nmd2/UPF2"/>
</dbReference>
<feature type="compositionally biased region" description="Basic and acidic residues" evidence="3">
    <location>
        <begin position="354"/>
        <end position="364"/>
    </location>
</feature>
<feature type="region of interest" description="Disordered" evidence="3">
    <location>
        <begin position="1192"/>
        <end position="1272"/>
    </location>
</feature>
<organism evidence="5 6">
    <name type="scientific">Cyclotella atomus</name>
    <dbReference type="NCBI Taxonomy" id="382360"/>
    <lineage>
        <taxon>Eukaryota</taxon>
        <taxon>Sar</taxon>
        <taxon>Stramenopiles</taxon>
        <taxon>Ochrophyta</taxon>
        <taxon>Bacillariophyta</taxon>
        <taxon>Coscinodiscophyceae</taxon>
        <taxon>Thalassiosirophycidae</taxon>
        <taxon>Stephanodiscales</taxon>
        <taxon>Stephanodiscaceae</taxon>
        <taxon>Cyclotella</taxon>
    </lineage>
</organism>
<dbReference type="SUPFAM" id="SSF48371">
    <property type="entry name" value="ARM repeat"/>
    <property type="match status" value="2"/>
</dbReference>
<protein>
    <recommendedName>
        <fullName evidence="4">MIF4G domain-containing protein</fullName>
    </recommendedName>
</protein>
<keyword evidence="2" id="KW-0963">Cytoplasm</keyword>
<feature type="region of interest" description="Disordered" evidence="3">
    <location>
        <begin position="1356"/>
        <end position="1376"/>
    </location>
</feature>
<dbReference type="PANTHER" id="PTHR12839:SF7">
    <property type="entry name" value="REGULATOR OF NONSENSE TRANSCRIPTS 2"/>
    <property type="match status" value="1"/>
</dbReference>
<sequence>MADNRPPSSSGRGRGGGGGRGRGSGRGRGPPPSSGRGRGRGSGASASSSAPSPSPSTGRGGRGAPKRRAGRGDKAKAEADKLEAERKKKEEEEAAAKKAAEEAEAKRLAEIERRKKLQSEYEAGIKGCISTLESYVAGLKTREELRGQLDTNIVAGASCSPLMEERQKFENTKKSLKSDLKKCTAFVKKIKSGAYPTSTELALPNHAIKTLNLTRYVEEVAAAIIEPSQKIKPSDVPGLVSFCVEMHRRYDGFASVLVPSLTAIVTGNAEEEENTLPKRLCLRVLTEFVIHGVITDLKSIVKIVSEAAGAPSDDNKEYIVTDANIVVTFAKTGGHEILGVVPKTTRAECERLQKEITGDGEGKVNDAAADQSSEQSGAKQEENTSHDIETLFVPTLSHNLCANAQSVLETYTTILNTRAVPKPISKTLHTHCLGAYRTIANSYLATHRRLLKLEKRCEQDRLLQGNLSESREKGLSDARTLLENLKKSVEALSDVLDVDLPSLPESDKDEEGNAAAKGISLWTKNDTDENLGPFDDEETRAFYCDVPDFLETKPAALLGLSPSDLENQKEINQRQYGGMGGSDESEDVAIEDIETIDDTGVNEIEAEDTPVDDNVEGDAEDGVNKDTPHYKLMVLLEQELPEASRRDKIDELGKNSCQLADHFSHVTHSSLAADRFCVNHGSNKNSRKRLYKTLFLIPHGRLDLLPYWSRFASIMDRVYSDCTLVTELEQQMHGQARFKKNQNLDSRLRTVRYISELTKFRTAPPIVALRGIKRCLEDFSGYNIDVACCFLENCGRYLYRTKHTHKKLSDLMETMMRIKKSRNLEERHVAMINSAFFMVNPPKKAIQPTKVVPPLEAYLRFLLASKLEPDERSVAFVSKQIQRMPWSDPSIDCGALVCKYMMKACRKGRYKATKAVASLAAKLKRDKPEIAARLVDTVIEEIQWFIEHPNFRDHQRTLVCARVFGELYCAAVIPSSSAFEMMHHVLNFGHDIPDGLREASDRQETFAPRGKVSQTIHEDEEMEEVERDEQVEEKPTVVPVSNYSMYDPRVFCPIDPPTAVFRIKIVTTIMDTISSHVVTPSNKAKIDFILASLQRYLFIKTSLPSDLEFSVLDLFDALDSQLKNVESKRRPQTKQSKASEKSFVRYSSWIDAHKFVVAAEEEEILSLARTRTRLLAQAGLLGAQDASASDLLEDDTVGSGSVEMYDNEDESLDGESDEEVEANEVDVDDTVQAEESDNKSEDESESDEEPVDEQDEADQAAAEEAYLRQLQDEAFESELRKLTMDALEKGKSSARTGAGGKVSSHMPAAPQFVAKKPSADQRQTEVDTQNPFVGDGGISFKLLKKGNKGKMEEKQFLVPSSTNLAHRATKQDDEAAKERDFIKARVLQYEAESAELGVGGNLYLDDSKLQVIRNRPLTMDAIDSNFGKSKDAPYKVSERSSRGRGPIGGRGPPGGRGPGGRGRGLGRLFNPGRSS</sequence>
<dbReference type="Pfam" id="PF04050">
    <property type="entry name" value="Upf2"/>
    <property type="match status" value="1"/>
</dbReference>
<accession>A0ABD3PJX1</accession>
<evidence type="ECO:0000256" key="3">
    <source>
        <dbReference type="SAM" id="MobiDB-lite"/>
    </source>
</evidence>
<feature type="region of interest" description="Disordered" evidence="3">
    <location>
        <begin position="1421"/>
        <end position="1475"/>
    </location>
</feature>
<dbReference type="InterPro" id="IPR007193">
    <property type="entry name" value="Upf2/Nmd2_C"/>
</dbReference>
<feature type="compositionally biased region" description="Gly residues" evidence="3">
    <location>
        <begin position="12"/>
        <end position="28"/>
    </location>
</feature>
<feature type="compositionally biased region" description="Basic and acidic residues" evidence="3">
    <location>
        <begin position="1428"/>
        <end position="1441"/>
    </location>
</feature>
<feature type="compositionally biased region" description="Acidic residues" evidence="3">
    <location>
        <begin position="1242"/>
        <end position="1258"/>
    </location>
</feature>
<feature type="compositionally biased region" description="Gly residues" evidence="3">
    <location>
        <begin position="1445"/>
        <end position="1465"/>
    </location>
</feature>
<feature type="domain" description="MIF4G" evidence="4">
    <location>
        <begin position="646"/>
        <end position="842"/>
    </location>
</feature>
<proteinExistence type="predicted"/>
<gene>
    <name evidence="5" type="ORF">ACHAWO_008548</name>
</gene>
<dbReference type="GO" id="GO:0005737">
    <property type="term" value="C:cytoplasm"/>
    <property type="evidence" value="ECO:0007669"/>
    <property type="project" value="UniProtKB-SubCell"/>
</dbReference>
<feature type="region of interest" description="Disordered" evidence="3">
    <location>
        <begin position="1"/>
        <end position="96"/>
    </location>
</feature>
<comment type="subcellular location">
    <subcellularLocation>
        <location evidence="1">Cytoplasm</location>
    </subcellularLocation>
</comment>